<dbReference type="SUPFAM" id="SSF48452">
    <property type="entry name" value="TPR-like"/>
    <property type="match status" value="1"/>
</dbReference>
<proteinExistence type="predicted"/>
<dbReference type="AlphaFoldDB" id="X0XLS1"/>
<dbReference type="Pfam" id="PF13424">
    <property type="entry name" value="TPR_12"/>
    <property type="match status" value="1"/>
</dbReference>
<gene>
    <name evidence="1" type="ORF">S01H1_72734</name>
</gene>
<protein>
    <submittedName>
        <fullName evidence="1">Uncharacterized protein</fullName>
    </submittedName>
</protein>
<evidence type="ECO:0000313" key="1">
    <source>
        <dbReference type="EMBL" id="GAG37593.1"/>
    </source>
</evidence>
<comment type="caution">
    <text evidence="1">The sequence shown here is derived from an EMBL/GenBank/DDBJ whole genome shotgun (WGS) entry which is preliminary data.</text>
</comment>
<dbReference type="InterPro" id="IPR019734">
    <property type="entry name" value="TPR_rpt"/>
</dbReference>
<accession>X0XLS1</accession>
<sequence length="170" mass="19616">AKACLETNPDDAQIKTALEQLSGQLHNAELEHYQLSVQNYPTNLAAKYEYAIRLVRSEKYNEAIPLFQESQKDPRRKIASMNQIGFCFFMKGWLADAIDVFTNAIESHELKDDAAGKELRYNLARAYEEQGDKEKALEIYRKIAQFDFAYKDVSQRVDKLRSQKTEPTSQ</sequence>
<dbReference type="InterPro" id="IPR011990">
    <property type="entry name" value="TPR-like_helical_dom_sf"/>
</dbReference>
<dbReference type="Gene3D" id="1.25.40.10">
    <property type="entry name" value="Tetratricopeptide repeat domain"/>
    <property type="match status" value="2"/>
</dbReference>
<dbReference type="PROSITE" id="PS50005">
    <property type="entry name" value="TPR"/>
    <property type="match status" value="1"/>
</dbReference>
<organism evidence="1">
    <name type="scientific">marine sediment metagenome</name>
    <dbReference type="NCBI Taxonomy" id="412755"/>
    <lineage>
        <taxon>unclassified sequences</taxon>
        <taxon>metagenomes</taxon>
        <taxon>ecological metagenomes</taxon>
    </lineage>
</organism>
<name>X0XLS1_9ZZZZ</name>
<dbReference type="EMBL" id="BARS01048540">
    <property type="protein sequence ID" value="GAG37593.1"/>
    <property type="molecule type" value="Genomic_DNA"/>
</dbReference>
<feature type="non-terminal residue" evidence="1">
    <location>
        <position position="1"/>
    </location>
</feature>
<reference evidence="1" key="1">
    <citation type="journal article" date="2014" name="Front. Microbiol.">
        <title>High frequency of phylogenetically diverse reductive dehalogenase-homologous genes in deep subseafloor sedimentary metagenomes.</title>
        <authorList>
            <person name="Kawai M."/>
            <person name="Futagami T."/>
            <person name="Toyoda A."/>
            <person name="Takaki Y."/>
            <person name="Nishi S."/>
            <person name="Hori S."/>
            <person name="Arai W."/>
            <person name="Tsubouchi T."/>
            <person name="Morono Y."/>
            <person name="Uchiyama I."/>
            <person name="Ito T."/>
            <person name="Fujiyama A."/>
            <person name="Inagaki F."/>
            <person name="Takami H."/>
        </authorList>
    </citation>
    <scope>NUCLEOTIDE SEQUENCE</scope>
    <source>
        <strain evidence="1">Expedition CK06-06</strain>
    </source>
</reference>